<evidence type="ECO:0000259" key="3">
    <source>
        <dbReference type="PROSITE" id="PS50965"/>
    </source>
</evidence>
<dbReference type="EMBL" id="SRSO01000002">
    <property type="protein sequence ID" value="TGV04370.1"/>
    <property type="molecule type" value="Genomic_DNA"/>
</dbReference>
<accession>A0A4S1E1F2</accession>
<evidence type="ECO:0000313" key="5">
    <source>
        <dbReference type="Proteomes" id="UP000307602"/>
    </source>
</evidence>
<protein>
    <submittedName>
        <fullName evidence="4">T9SS type A sorting domain-containing protein</fullName>
    </submittedName>
</protein>
<keyword evidence="1 2" id="KW-0732">Signal</keyword>
<feature type="signal peptide" evidence="2">
    <location>
        <begin position="1"/>
        <end position="23"/>
    </location>
</feature>
<comment type="caution">
    <text evidence="4">The sequence shown here is derived from an EMBL/GenBank/DDBJ whole genome shotgun (WGS) entry which is preliminary data.</text>
</comment>
<organism evidence="4 5">
    <name type="scientific">Flavivirga rizhaonensis</name>
    <dbReference type="NCBI Taxonomy" id="2559571"/>
    <lineage>
        <taxon>Bacteria</taxon>
        <taxon>Pseudomonadati</taxon>
        <taxon>Bacteroidota</taxon>
        <taxon>Flavobacteriia</taxon>
        <taxon>Flavobacteriales</taxon>
        <taxon>Flavobacteriaceae</taxon>
        <taxon>Flavivirga</taxon>
    </lineage>
</organism>
<dbReference type="NCBIfam" id="TIGR04183">
    <property type="entry name" value="Por_Secre_tail"/>
    <property type="match status" value="1"/>
</dbReference>
<keyword evidence="5" id="KW-1185">Reference proteome</keyword>
<dbReference type="Pfam" id="PF18962">
    <property type="entry name" value="Por_Secre_tail"/>
    <property type="match status" value="1"/>
</dbReference>
<evidence type="ECO:0000256" key="2">
    <source>
        <dbReference type="SAM" id="SignalP"/>
    </source>
</evidence>
<name>A0A4S1E1F2_9FLAO</name>
<dbReference type="OrthoDB" id="1424827at2"/>
<dbReference type="PROSITE" id="PS50965">
    <property type="entry name" value="NERD"/>
    <property type="match status" value="1"/>
</dbReference>
<evidence type="ECO:0000313" key="4">
    <source>
        <dbReference type="EMBL" id="TGV04370.1"/>
    </source>
</evidence>
<dbReference type="InterPro" id="IPR026444">
    <property type="entry name" value="Secre_tail"/>
</dbReference>
<reference evidence="4 5" key="1">
    <citation type="submission" date="2019-04" db="EMBL/GenBank/DDBJ databases">
        <authorList>
            <person name="Liu A."/>
        </authorList>
    </citation>
    <scope>NUCLEOTIDE SEQUENCE [LARGE SCALE GENOMIC DNA]</scope>
    <source>
        <strain evidence="4 5">RZ03</strain>
    </source>
</reference>
<dbReference type="AlphaFoldDB" id="A0A4S1E1F2"/>
<feature type="chain" id="PRO_5020572424" evidence="2">
    <location>
        <begin position="24"/>
        <end position="284"/>
    </location>
</feature>
<feature type="domain" description="NERD" evidence="3">
    <location>
        <begin position="224"/>
        <end position="284"/>
    </location>
</feature>
<dbReference type="InterPro" id="IPR011528">
    <property type="entry name" value="NERD"/>
</dbReference>
<evidence type="ECO:0000256" key="1">
    <source>
        <dbReference type="ARBA" id="ARBA00022729"/>
    </source>
</evidence>
<gene>
    <name evidence="4" type="ORF">EM932_02285</name>
</gene>
<proteinExistence type="predicted"/>
<dbReference type="Proteomes" id="UP000307602">
    <property type="component" value="Unassembled WGS sequence"/>
</dbReference>
<dbReference type="RefSeq" id="WP_135875074.1">
    <property type="nucleotide sequence ID" value="NZ_SRSO01000002.1"/>
</dbReference>
<sequence>MKKKLLKLTLVALALLATEISFAQLVEITINSAGGGLPHYPNRPSPLDIRHLPEYSINDTFIYDPNAPTSAYPSANSASNTDYYFPQKDNAQNYYTINFTIPTGKALKYFDPYARATDAPVARAQGDFDITLSYDNGTLQSETQTWVGGIPDDVWDDSAAGTLLRIDLVALGFSEVMLHNATDLKFDKNDADFTEFYELRLAGRDATLSTVEVNAKKLAISPNPIQPGEALTIKNLENNKIQVYSLLGNLVHETSSNSIDYSVFKSSGMYIIKIGNATSKLIVK</sequence>